<evidence type="ECO:0000313" key="7">
    <source>
        <dbReference type="EMBL" id="MBC2117354.1"/>
    </source>
</evidence>
<dbReference type="Proteomes" id="UP000519573">
    <property type="component" value="Unassembled WGS sequence"/>
</dbReference>
<protein>
    <submittedName>
        <fullName evidence="3">Extracellular solute-binding protein</fullName>
    </submittedName>
    <submittedName>
        <fullName evidence="2">Sugar ABC transporter substrate-binding protein</fullName>
    </submittedName>
</protein>
<evidence type="ECO:0000313" key="8">
    <source>
        <dbReference type="EMBL" id="MBC2165204.1"/>
    </source>
</evidence>
<dbReference type="GeneID" id="58717925"/>
<proteinExistence type="predicted"/>
<dbReference type="eggNOG" id="COG2182">
    <property type="taxonomic scope" value="Bacteria"/>
</dbReference>
<sequence>MKKVVGLICMLMLVVGLAACGGSTDAKDTAKSKEIIFWNPFTGPDGANMQKMVDAYNKTNPEFKVKNMSLKEGDMYTKIPTVVNSGKNIPDLTIVHAERIKQYVDNDMLMSYDDYLADFPDIKAENYVPEAWNIGQIENKRYSVPLDIHSFIMYYNKDLVKKYAPTALDDGVVTFDEIQAAGKLAKKDKIDAVTVSWVKPTFLSLYAQNGGKLTENGIDPTLDNQQAKDTFNLWKDMYKDGITTKDGEDYFQKFIAGKVIFAPEGIWMQNTAKDAKFDWGITNAPQLSEDKNKMVNWSSSHQFTMFNSEGRSKEKTAGVLKFIDWVQDNSLEWAKSGQNPASLKIVEDPTYKEMPQSFLLLDPAEQKSLKIFDYKYNGYVSEQLDANGNDIIFGKTPVDKGLADMQKAVEDKIAKDKSNK</sequence>
<evidence type="ECO:0000313" key="14">
    <source>
        <dbReference type="Proteomes" id="UP000548082"/>
    </source>
</evidence>
<dbReference type="AlphaFoldDB" id="A0A099W6R6"/>
<feature type="chain" id="PRO_5041521393" evidence="1">
    <location>
        <begin position="19"/>
        <end position="420"/>
    </location>
</feature>
<dbReference type="EMBL" id="JAARRU010000001">
    <property type="protein sequence ID" value="MBC1564636.1"/>
    <property type="molecule type" value="Genomic_DNA"/>
</dbReference>
<evidence type="ECO:0000256" key="1">
    <source>
        <dbReference type="SAM" id="SignalP"/>
    </source>
</evidence>
<feature type="signal peptide" evidence="1">
    <location>
        <begin position="1"/>
        <end position="18"/>
    </location>
</feature>
<dbReference type="STRING" id="1552123.EP57_11180"/>
<organism evidence="2 9">
    <name type="scientific">Listeria booriae</name>
    <dbReference type="NCBI Taxonomy" id="1552123"/>
    <lineage>
        <taxon>Bacteria</taxon>
        <taxon>Bacillati</taxon>
        <taxon>Bacillota</taxon>
        <taxon>Bacilli</taxon>
        <taxon>Bacillales</taxon>
        <taxon>Listeriaceae</taxon>
        <taxon>Listeria</taxon>
    </lineage>
</organism>
<dbReference type="EMBL" id="JAARVD010000001">
    <property type="protein sequence ID" value="MBC1795493.1"/>
    <property type="molecule type" value="Genomic_DNA"/>
</dbReference>
<keyword evidence="1" id="KW-0732">Signal</keyword>
<evidence type="ECO:0000313" key="3">
    <source>
        <dbReference type="EMBL" id="MBC1564636.1"/>
    </source>
</evidence>
<dbReference type="EMBL" id="JAARUV010000001">
    <property type="protein sequence ID" value="MBC1778115.1"/>
    <property type="molecule type" value="Genomic_DNA"/>
</dbReference>
<dbReference type="Proteomes" id="UP000529446">
    <property type="component" value="Unassembled WGS sequence"/>
</dbReference>
<evidence type="ECO:0000313" key="6">
    <source>
        <dbReference type="EMBL" id="MBC2003841.1"/>
    </source>
</evidence>
<dbReference type="EMBL" id="JAARWW010000003">
    <property type="protein sequence ID" value="MBC2003841.1"/>
    <property type="molecule type" value="Genomic_DNA"/>
</dbReference>
<dbReference type="Proteomes" id="UP000029844">
    <property type="component" value="Unassembled WGS sequence"/>
</dbReference>
<dbReference type="Proteomes" id="UP000547643">
    <property type="component" value="Unassembled WGS sequence"/>
</dbReference>
<evidence type="ECO:0000313" key="11">
    <source>
        <dbReference type="Proteomes" id="UP000529446"/>
    </source>
</evidence>
<dbReference type="Gene3D" id="3.40.190.10">
    <property type="entry name" value="Periplasmic binding protein-like II"/>
    <property type="match status" value="1"/>
</dbReference>
<name>A0A099W6R6_9LIST</name>
<dbReference type="PANTHER" id="PTHR43649:SF14">
    <property type="entry name" value="BLR3389 PROTEIN"/>
    <property type="match status" value="1"/>
</dbReference>
<dbReference type="PROSITE" id="PS51257">
    <property type="entry name" value="PROKAR_LIPOPROTEIN"/>
    <property type="match status" value="1"/>
</dbReference>
<evidence type="ECO:0000313" key="4">
    <source>
        <dbReference type="EMBL" id="MBC1778115.1"/>
    </source>
</evidence>
<evidence type="ECO:0000313" key="15">
    <source>
        <dbReference type="Proteomes" id="UP000586951"/>
    </source>
</evidence>
<dbReference type="EMBL" id="JAARXI010000006">
    <property type="protein sequence ID" value="MBC2117354.1"/>
    <property type="molecule type" value="Genomic_DNA"/>
</dbReference>
<dbReference type="InterPro" id="IPR050490">
    <property type="entry name" value="Bact_solute-bd_prot1"/>
</dbReference>
<dbReference type="Proteomes" id="UP000548082">
    <property type="component" value="Unassembled WGS sequence"/>
</dbReference>
<dbReference type="Proteomes" id="UP000586951">
    <property type="component" value="Unassembled WGS sequence"/>
</dbReference>
<dbReference type="RefSeq" id="WP_036086651.1">
    <property type="nucleotide sequence ID" value="NZ_CBCSHQ010000002.1"/>
</dbReference>
<evidence type="ECO:0000313" key="2">
    <source>
        <dbReference type="EMBL" id="KGL40446.1"/>
    </source>
</evidence>
<evidence type="ECO:0000313" key="12">
    <source>
        <dbReference type="Proteomes" id="UP000546806"/>
    </source>
</evidence>
<dbReference type="OrthoDB" id="9768630at2"/>
<dbReference type="Pfam" id="PF13416">
    <property type="entry name" value="SBP_bac_8"/>
    <property type="match status" value="1"/>
</dbReference>
<gene>
    <name evidence="2" type="ORF">EP57_11180</name>
    <name evidence="3" type="ORF">HB907_04410</name>
    <name evidence="4" type="ORF">HCA46_04630</name>
    <name evidence="5" type="ORF">HCA55_02095</name>
    <name evidence="6" type="ORF">HCA78_08690</name>
    <name evidence="7" type="ORF">HCB06_12065</name>
    <name evidence="8" type="ORF">HCB26_01280</name>
</gene>
<dbReference type="EMBL" id="JAARYH010000001">
    <property type="protein sequence ID" value="MBC2165204.1"/>
    <property type="molecule type" value="Genomic_DNA"/>
</dbReference>
<dbReference type="Proteomes" id="UP000546806">
    <property type="component" value="Unassembled WGS sequence"/>
</dbReference>
<reference evidence="2 9" key="1">
    <citation type="submission" date="2014-05" db="EMBL/GenBank/DDBJ databases">
        <title>Novel Listeriaceae from food processing environments.</title>
        <authorList>
            <person name="den Bakker H.C."/>
        </authorList>
    </citation>
    <scope>NUCLEOTIDE SEQUENCE [LARGE SCALE GENOMIC DNA]</scope>
    <source>
        <strain evidence="2 9">FSL A5-0281</strain>
    </source>
</reference>
<keyword evidence="9" id="KW-1185">Reference proteome</keyword>
<comment type="caution">
    <text evidence="2">The sequence shown here is derived from an EMBL/GenBank/DDBJ whole genome shotgun (WGS) entry which is preliminary data.</text>
</comment>
<dbReference type="PANTHER" id="PTHR43649">
    <property type="entry name" value="ARABINOSE-BINDING PROTEIN-RELATED"/>
    <property type="match status" value="1"/>
</dbReference>
<evidence type="ECO:0000313" key="5">
    <source>
        <dbReference type="EMBL" id="MBC1795493.1"/>
    </source>
</evidence>
<dbReference type="SUPFAM" id="SSF53850">
    <property type="entry name" value="Periplasmic binding protein-like II"/>
    <property type="match status" value="1"/>
</dbReference>
<evidence type="ECO:0000313" key="9">
    <source>
        <dbReference type="Proteomes" id="UP000029844"/>
    </source>
</evidence>
<evidence type="ECO:0000313" key="10">
    <source>
        <dbReference type="Proteomes" id="UP000519573"/>
    </source>
</evidence>
<evidence type="ECO:0000313" key="13">
    <source>
        <dbReference type="Proteomes" id="UP000547643"/>
    </source>
</evidence>
<dbReference type="InterPro" id="IPR006059">
    <property type="entry name" value="SBP"/>
</dbReference>
<dbReference type="EMBL" id="JNFA01000024">
    <property type="protein sequence ID" value="KGL40446.1"/>
    <property type="molecule type" value="Genomic_DNA"/>
</dbReference>
<accession>A0A099W6R6</accession>
<reference evidence="10 11" key="2">
    <citation type="submission" date="2020-03" db="EMBL/GenBank/DDBJ databases">
        <title>Soil Listeria distribution.</title>
        <authorList>
            <person name="Liao J."/>
            <person name="Wiedmann M."/>
        </authorList>
    </citation>
    <scope>NUCLEOTIDE SEQUENCE [LARGE SCALE GENOMIC DNA]</scope>
    <source>
        <strain evidence="8 10">FSL L7-0245</strain>
        <strain evidence="7 11">FSL L7-0360</strain>
        <strain evidence="6 12">FSL L7-0435</strain>
        <strain evidence="5 14">FSL L7-0990</strain>
        <strain evidence="4 13">FSL L7-1017</strain>
        <strain evidence="3 15">FSL L7-1427</strain>
    </source>
</reference>